<sequence>MKLPVFSSPLDMDNAYVALVRLSDYNAFISSDDQLSERLFEFNVRDYEGGVQVNKQIRETLGQKGDGIDFWWLNNGVTILAEKASQQYGALMLQSPVIVNGLQTSNEIYSHFNDQDDQESPDNRKVLVRVIQTDKDTIRDTIIKATNSQTRIKASSLRATEEIQRKIEDYLLIKSIYYDRRKNFYKNRGKPANQIISIDRLAQSVMSVLLHRPDFARARPGTIIKDDNEYNKMFTTQHKMELYVICAKLNFIVEKYLRDKRKTIDSIYSNNLKFHTMMVLAWQLLGKKSSNPKVISGIDQSSIDEKQVSKAFRWVRKEFNSAGPEDATAKDKNFAERLKKNWK</sequence>
<dbReference type="AlphaFoldDB" id="A0A3B1C1E3"/>
<dbReference type="Pfam" id="PF10592">
    <property type="entry name" value="AIPR"/>
    <property type="match status" value="1"/>
</dbReference>
<evidence type="ECO:0000313" key="2">
    <source>
        <dbReference type="EMBL" id="VAX17608.1"/>
    </source>
</evidence>
<protein>
    <recommendedName>
        <fullName evidence="1">Abortive phage infection protein C-terminal domain-containing protein</fullName>
    </recommendedName>
</protein>
<feature type="domain" description="Abortive phage infection protein C-terminal" evidence="1">
    <location>
        <begin position="40"/>
        <end position="315"/>
    </location>
</feature>
<evidence type="ECO:0000259" key="1">
    <source>
        <dbReference type="Pfam" id="PF10592"/>
    </source>
</evidence>
<reference evidence="2" key="1">
    <citation type="submission" date="2018-06" db="EMBL/GenBank/DDBJ databases">
        <authorList>
            <person name="Zhirakovskaya E."/>
        </authorList>
    </citation>
    <scope>NUCLEOTIDE SEQUENCE</scope>
</reference>
<name>A0A3B1C1E3_9ZZZZ</name>
<accession>A0A3B1C1E3</accession>
<gene>
    <name evidence="2" type="ORF">MNBD_NITROSPINAE04-2494</name>
</gene>
<organism evidence="2">
    <name type="scientific">hydrothermal vent metagenome</name>
    <dbReference type="NCBI Taxonomy" id="652676"/>
    <lineage>
        <taxon>unclassified sequences</taxon>
        <taxon>metagenomes</taxon>
        <taxon>ecological metagenomes</taxon>
    </lineage>
</organism>
<dbReference type="InterPro" id="IPR018891">
    <property type="entry name" value="AIPR_C"/>
</dbReference>
<proteinExistence type="predicted"/>
<dbReference type="EMBL" id="UOGA01000099">
    <property type="protein sequence ID" value="VAX17608.1"/>
    <property type="molecule type" value="Genomic_DNA"/>
</dbReference>